<evidence type="ECO:0000256" key="2">
    <source>
        <dbReference type="ARBA" id="ARBA00007430"/>
    </source>
</evidence>
<feature type="transmembrane region" description="Helical" evidence="7">
    <location>
        <begin position="134"/>
        <end position="153"/>
    </location>
</feature>
<comment type="similarity">
    <text evidence="2">Belongs to the polysaccharide synthase family.</text>
</comment>
<dbReference type="RefSeq" id="WP_103446735.1">
    <property type="nucleotide sequence ID" value="NZ_MINH01000019.1"/>
</dbReference>
<keyword evidence="4 7" id="KW-0812">Transmembrane</keyword>
<proteinExistence type="inferred from homology"/>
<feature type="transmembrane region" description="Helical" evidence="7">
    <location>
        <begin position="49"/>
        <end position="69"/>
    </location>
</feature>
<reference evidence="8 9" key="1">
    <citation type="submission" date="2016-08" db="EMBL/GenBank/DDBJ databases">
        <authorList>
            <person name="Seilhamer J.J."/>
        </authorList>
    </citation>
    <scope>NUCLEOTIDE SEQUENCE [LARGE SCALE GENOMIC DNA]</scope>
    <source>
        <strain evidence="8 9">KH-21-114</strain>
    </source>
</reference>
<dbReference type="EMBL" id="MINH01000019">
    <property type="protein sequence ID" value="POG09939.1"/>
    <property type="molecule type" value="Genomic_DNA"/>
</dbReference>
<evidence type="ECO:0000256" key="5">
    <source>
        <dbReference type="ARBA" id="ARBA00022989"/>
    </source>
</evidence>
<dbReference type="AlphaFoldDB" id="A0A2S3X3C5"/>
<keyword evidence="3" id="KW-1003">Cell membrane</keyword>
<evidence type="ECO:0000256" key="4">
    <source>
        <dbReference type="ARBA" id="ARBA00022692"/>
    </source>
</evidence>
<feature type="transmembrane region" description="Helical" evidence="7">
    <location>
        <begin position="16"/>
        <end position="37"/>
    </location>
</feature>
<feature type="transmembrane region" description="Helical" evidence="7">
    <location>
        <begin position="90"/>
        <end position="114"/>
    </location>
</feature>
<comment type="subcellular location">
    <subcellularLocation>
        <location evidence="1">Cell membrane</location>
        <topology evidence="1">Multi-pass membrane protein</topology>
    </subcellularLocation>
</comment>
<evidence type="ECO:0000256" key="6">
    <source>
        <dbReference type="ARBA" id="ARBA00023136"/>
    </source>
</evidence>
<feature type="transmembrane region" description="Helical" evidence="7">
    <location>
        <begin position="266"/>
        <end position="292"/>
    </location>
</feature>
<evidence type="ECO:0000256" key="3">
    <source>
        <dbReference type="ARBA" id="ARBA00022475"/>
    </source>
</evidence>
<feature type="transmembrane region" description="Helical" evidence="7">
    <location>
        <begin position="165"/>
        <end position="187"/>
    </location>
</feature>
<feature type="transmembrane region" description="Helical" evidence="7">
    <location>
        <begin position="344"/>
        <end position="362"/>
    </location>
</feature>
<reference evidence="8 9" key="2">
    <citation type="submission" date="2018-03" db="EMBL/GenBank/DDBJ databases">
        <title>Draft genome of Pseudomonas putida strain KH-21-114.</title>
        <authorList>
            <person name="Yoshizawa S."/>
            <person name="Khan N.H."/>
            <person name="Nishimura M."/>
            <person name="Chiura H.X."/>
            <person name="Ogura Y."/>
            <person name="Hayashi T."/>
            <person name="Kogure K."/>
        </authorList>
    </citation>
    <scope>NUCLEOTIDE SEQUENCE [LARGE SCALE GENOMIC DNA]</scope>
    <source>
        <strain evidence="8 9">KH-21-114</strain>
    </source>
</reference>
<comment type="caution">
    <text evidence="8">The sequence shown here is derived from an EMBL/GenBank/DDBJ whole genome shotgun (WGS) entry which is preliminary data.</text>
</comment>
<organism evidence="8 9">
    <name type="scientific">Pseudomonas putida</name>
    <name type="common">Arthrobacter siderocapsulatus</name>
    <dbReference type="NCBI Taxonomy" id="303"/>
    <lineage>
        <taxon>Bacteria</taxon>
        <taxon>Pseudomonadati</taxon>
        <taxon>Pseudomonadota</taxon>
        <taxon>Gammaproteobacteria</taxon>
        <taxon>Pseudomonadales</taxon>
        <taxon>Pseudomonadaceae</taxon>
        <taxon>Pseudomonas</taxon>
    </lineage>
</organism>
<dbReference type="PANTHER" id="PTHR30250:SF10">
    <property type="entry name" value="LIPOPOLYSACCHARIDE BIOSYNTHESIS PROTEIN WZXC"/>
    <property type="match status" value="1"/>
</dbReference>
<dbReference type="PANTHER" id="PTHR30250">
    <property type="entry name" value="PST FAMILY PREDICTED COLANIC ACID TRANSPORTER"/>
    <property type="match status" value="1"/>
</dbReference>
<feature type="transmembrane region" description="Helical" evidence="7">
    <location>
        <begin position="382"/>
        <end position="398"/>
    </location>
</feature>
<evidence type="ECO:0000313" key="9">
    <source>
        <dbReference type="Proteomes" id="UP000237230"/>
    </source>
</evidence>
<dbReference type="Proteomes" id="UP000237230">
    <property type="component" value="Unassembled WGS sequence"/>
</dbReference>
<accession>A0A2S3X3C5</accession>
<evidence type="ECO:0000313" key="8">
    <source>
        <dbReference type="EMBL" id="POG09939.1"/>
    </source>
</evidence>
<dbReference type="OrthoDB" id="8538786at2"/>
<sequence>MSTIDLSSSQSLRKRVLLAGALNIGSIVASQVIRLGGNLIITRLLLPEMFGLMAIATTVSVLLLLLSDVGLRQNIIQSPRGDEPLFLNTIWSLQIIRGLGLFVVMQLVALASWISQHFEMWPMHSTYADPQLPGILAVTGFFAIIFAFQSTKIDVAIRTFQQKKVVLVELVSQIAGLVVMLVIGYLFRSIWALVAAGLISTLVTTVLSHMIFPGHKDRPQWDPAALREIVNYGRWVFLSSAVGVLAMQGDRIWFGGSMTVAQLGVYSIAVGILAAFQLSLQRLAGAVALPAFSEAARTGDMERLRNLYFRFRLIFDVLTLFTCGFLFTASPLIIHWLYDARYQDAGHMMAILSLSLFTLRYGLTQQIWMALGLTKYMAMDNIIRVVALFTLMPLLLAIGGVTYALWGVALHTFFTLFLIFKVSHQLGMLSIKRELVVLPVMVFGALCGQFISHLFAF</sequence>
<dbReference type="Pfam" id="PF13440">
    <property type="entry name" value="Polysacc_synt_3"/>
    <property type="match status" value="1"/>
</dbReference>
<evidence type="ECO:0000256" key="7">
    <source>
        <dbReference type="SAM" id="Phobius"/>
    </source>
</evidence>
<dbReference type="GO" id="GO:0005886">
    <property type="term" value="C:plasma membrane"/>
    <property type="evidence" value="ECO:0007669"/>
    <property type="project" value="UniProtKB-SubCell"/>
</dbReference>
<feature type="transmembrane region" description="Helical" evidence="7">
    <location>
        <begin position="435"/>
        <end position="456"/>
    </location>
</feature>
<protein>
    <submittedName>
        <fullName evidence="8">Polysaccharide biosynthesis protein</fullName>
    </submittedName>
</protein>
<feature type="transmembrane region" description="Helical" evidence="7">
    <location>
        <begin position="232"/>
        <end position="254"/>
    </location>
</feature>
<dbReference type="InterPro" id="IPR050833">
    <property type="entry name" value="Poly_Biosynth_Transport"/>
</dbReference>
<evidence type="ECO:0000256" key="1">
    <source>
        <dbReference type="ARBA" id="ARBA00004651"/>
    </source>
</evidence>
<gene>
    <name evidence="8" type="ORF">BGP84_09430</name>
</gene>
<feature type="transmembrane region" description="Helical" evidence="7">
    <location>
        <begin position="193"/>
        <end position="212"/>
    </location>
</feature>
<name>A0A2S3X3C5_PSEPU</name>
<keyword evidence="5 7" id="KW-1133">Transmembrane helix</keyword>
<feature type="transmembrane region" description="Helical" evidence="7">
    <location>
        <begin position="313"/>
        <end position="338"/>
    </location>
</feature>
<keyword evidence="6 7" id="KW-0472">Membrane</keyword>